<dbReference type="Proteomes" id="UP001054821">
    <property type="component" value="Chromosome 6"/>
</dbReference>
<dbReference type="EMBL" id="JAJFAZ020000006">
    <property type="protein sequence ID" value="KAI5324294.1"/>
    <property type="molecule type" value="Genomic_DNA"/>
</dbReference>
<evidence type="ECO:0000313" key="2">
    <source>
        <dbReference type="Proteomes" id="UP001054821"/>
    </source>
</evidence>
<organism evidence="1 2">
    <name type="scientific">Prunus dulcis</name>
    <name type="common">Almond</name>
    <name type="synonym">Amygdalus dulcis</name>
    <dbReference type="NCBI Taxonomy" id="3755"/>
    <lineage>
        <taxon>Eukaryota</taxon>
        <taxon>Viridiplantae</taxon>
        <taxon>Streptophyta</taxon>
        <taxon>Embryophyta</taxon>
        <taxon>Tracheophyta</taxon>
        <taxon>Spermatophyta</taxon>
        <taxon>Magnoliopsida</taxon>
        <taxon>eudicotyledons</taxon>
        <taxon>Gunneridae</taxon>
        <taxon>Pentapetalae</taxon>
        <taxon>rosids</taxon>
        <taxon>fabids</taxon>
        <taxon>Rosales</taxon>
        <taxon>Rosaceae</taxon>
        <taxon>Amygdaloideae</taxon>
        <taxon>Amygdaleae</taxon>
        <taxon>Prunus</taxon>
    </lineage>
</organism>
<proteinExistence type="predicted"/>
<name>A0AAD4YWW6_PRUDU</name>
<keyword evidence="2" id="KW-1185">Reference proteome</keyword>
<sequence length="79" mass="8759">MSETKFIDFRIVDSSHKIIDRLRGMEDSHSQSSGYDGVDELTNPISHAFSLPHSLSLISSTQVYPLPLLLYSCMVGISS</sequence>
<comment type="caution">
    <text evidence="1">The sequence shown here is derived from an EMBL/GenBank/DDBJ whole genome shotgun (WGS) entry which is preliminary data.</text>
</comment>
<accession>A0AAD4YWW6</accession>
<evidence type="ECO:0000313" key="1">
    <source>
        <dbReference type="EMBL" id="KAI5324294.1"/>
    </source>
</evidence>
<dbReference type="AlphaFoldDB" id="A0AAD4YWW6"/>
<reference evidence="1 2" key="1">
    <citation type="journal article" date="2022" name="G3 (Bethesda)">
        <title>Whole-genome sequence and methylome profiling of the almond [Prunus dulcis (Mill.) D.A. Webb] cultivar 'Nonpareil'.</title>
        <authorList>
            <person name="D'Amico-Willman K.M."/>
            <person name="Ouma W.Z."/>
            <person name="Meulia T."/>
            <person name="Sideli G.M."/>
            <person name="Gradziel T.M."/>
            <person name="Fresnedo-Ramirez J."/>
        </authorList>
    </citation>
    <scope>NUCLEOTIDE SEQUENCE [LARGE SCALE GENOMIC DNA]</scope>
    <source>
        <strain evidence="1">Clone GOH B32 T37-40</strain>
    </source>
</reference>
<protein>
    <submittedName>
        <fullName evidence="1">Uncharacterized protein</fullName>
    </submittedName>
</protein>
<gene>
    <name evidence="1" type="ORF">L3X38_033367</name>
</gene>